<dbReference type="InterPro" id="IPR037455">
    <property type="entry name" value="LucA/IucC-like"/>
</dbReference>
<name>A0A0C2YHB2_HEBCY</name>
<dbReference type="PANTHER" id="PTHR34384:SF5">
    <property type="entry name" value="L-2,3-DIAMINOPROPANOATE--CITRATE LIGASE"/>
    <property type="match status" value="1"/>
</dbReference>
<protein>
    <recommendedName>
        <fullName evidence="5">Aerobactin siderophore biosynthesis IucA/IucC N-terminal domain-containing protein</fullName>
    </recommendedName>
</protein>
<dbReference type="HOGENOM" id="CLU_010625_1_0_1"/>
<dbReference type="EMBL" id="KN831782">
    <property type="protein sequence ID" value="KIM40487.1"/>
    <property type="molecule type" value="Genomic_DNA"/>
</dbReference>
<organism evidence="3 4">
    <name type="scientific">Hebeloma cylindrosporum</name>
    <dbReference type="NCBI Taxonomy" id="76867"/>
    <lineage>
        <taxon>Eukaryota</taxon>
        <taxon>Fungi</taxon>
        <taxon>Dikarya</taxon>
        <taxon>Basidiomycota</taxon>
        <taxon>Agaricomycotina</taxon>
        <taxon>Agaricomycetes</taxon>
        <taxon>Agaricomycetidae</taxon>
        <taxon>Agaricales</taxon>
        <taxon>Agaricineae</taxon>
        <taxon>Hymenogastraceae</taxon>
        <taxon>Hebeloma</taxon>
    </lineage>
</organism>
<reference evidence="3 4" key="1">
    <citation type="submission" date="2014-04" db="EMBL/GenBank/DDBJ databases">
        <authorList>
            <consortium name="DOE Joint Genome Institute"/>
            <person name="Kuo A."/>
            <person name="Gay G."/>
            <person name="Dore J."/>
            <person name="Kohler A."/>
            <person name="Nagy L.G."/>
            <person name="Floudas D."/>
            <person name="Copeland A."/>
            <person name="Barry K.W."/>
            <person name="Cichocki N."/>
            <person name="Veneault-Fourrey C."/>
            <person name="LaButti K."/>
            <person name="Lindquist E.A."/>
            <person name="Lipzen A."/>
            <person name="Lundell T."/>
            <person name="Morin E."/>
            <person name="Murat C."/>
            <person name="Sun H."/>
            <person name="Tunlid A."/>
            <person name="Henrissat B."/>
            <person name="Grigoriev I.V."/>
            <person name="Hibbett D.S."/>
            <person name="Martin F."/>
            <person name="Nordberg H.P."/>
            <person name="Cantor M.N."/>
            <person name="Hua S.X."/>
        </authorList>
    </citation>
    <scope>NUCLEOTIDE SEQUENCE [LARGE SCALE GENOMIC DNA]</scope>
    <source>
        <strain evidence="4">h7</strain>
    </source>
</reference>
<dbReference type="Pfam" id="PF06276">
    <property type="entry name" value="FhuF"/>
    <property type="match status" value="1"/>
</dbReference>
<dbReference type="InterPro" id="IPR022770">
    <property type="entry name" value="IucA/IucC-like_C"/>
</dbReference>
<dbReference type="OrthoDB" id="2117718at2759"/>
<dbReference type="Pfam" id="PF04183">
    <property type="entry name" value="IucA_IucC"/>
    <property type="match status" value="1"/>
</dbReference>
<accession>A0A0C2YHB2</accession>
<evidence type="ECO:0000259" key="2">
    <source>
        <dbReference type="Pfam" id="PF06276"/>
    </source>
</evidence>
<dbReference type="STRING" id="686832.A0A0C2YHB2"/>
<dbReference type="Proteomes" id="UP000053424">
    <property type="component" value="Unassembled WGS sequence"/>
</dbReference>
<dbReference type="Gene3D" id="1.10.510.40">
    <property type="match status" value="1"/>
</dbReference>
<evidence type="ECO:0008006" key="5">
    <source>
        <dbReference type="Google" id="ProtNLM"/>
    </source>
</evidence>
<proteinExistence type="predicted"/>
<evidence type="ECO:0000313" key="3">
    <source>
        <dbReference type="EMBL" id="KIM40487.1"/>
    </source>
</evidence>
<dbReference type="PANTHER" id="PTHR34384">
    <property type="entry name" value="L-2,3-DIAMINOPROPANOATE--CITRATE LIGASE"/>
    <property type="match status" value="1"/>
</dbReference>
<feature type="domain" description="Aerobactin siderophore biosynthesis IucA/IucC-like C-terminal" evidence="2">
    <location>
        <begin position="451"/>
        <end position="605"/>
    </location>
</feature>
<dbReference type="AlphaFoldDB" id="A0A0C2YHB2"/>
<reference evidence="4" key="2">
    <citation type="submission" date="2015-01" db="EMBL/GenBank/DDBJ databases">
        <title>Evolutionary Origins and Diversification of the Mycorrhizal Mutualists.</title>
        <authorList>
            <consortium name="DOE Joint Genome Institute"/>
            <consortium name="Mycorrhizal Genomics Consortium"/>
            <person name="Kohler A."/>
            <person name="Kuo A."/>
            <person name="Nagy L.G."/>
            <person name="Floudas D."/>
            <person name="Copeland A."/>
            <person name="Barry K.W."/>
            <person name="Cichocki N."/>
            <person name="Veneault-Fourrey C."/>
            <person name="LaButti K."/>
            <person name="Lindquist E.A."/>
            <person name="Lipzen A."/>
            <person name="Lundell T."/>
            <person name="Morin E."/>
            <person name="Murat C."/>
            <person name="Riley R."/>
            <person name="Ohm R."/>
            <person name="Sun H."/>
            <person name="Tunlid A."/>
            <person name="Henrissat B."/>
            <person name="Grigoriev I.V."/>
            <person name="Hibbett D.S."/>
            <person name="Martin F."/>
        </authorList>
    </citation>
    <scope>NUCLEOTIDE SEQUENCE [LARGE SCALE GENOMIC DNA]</scope>
    <source>
        <strain evidence="4">h7</strain>
    </source>
</reference>
<dbReference type="GO" id="GO:0016881">
    <property type="term" value="F:acid-amino acid ligase activity"/>
    <property type="evidence" value="ECO:0007669"/>
    <property type="project" value="UniProtKB-ARBA"/>
</dbReference>
<gene>
    <name evidence="3" type="ORF">M413DRAFT_73242</name>
</gene>
<dbReference type="InterPro" id="IPR007310">
    <property type="entry name" value="Aerobactin_biosyn_IucA/IucC_N"/>
</dbReference>
<keyword evidence="4" id="KW-1185">Reference proteome</keyword>
<feature type="domain" description="Aerobactin siderophore biosynthesis IucA/IucC N-terminal" evidence="1">
    <location>
        <begin position="202"/>
        <end position="423"/>
    </location>
</feature>
<sequence length="629" mass="70446">MPVPTDFRSREKAQFATTARLLSCLVTESLVRAFYQPVKVPQAAGFAIILNGEPPSYPDQSTIRPDEILAIVALHHPPVFKPDGVNLFGKEIGLLDPLDMIPFVLETGGSHCAQPGGGFPEYAELVGAFLDVLRVGKCVQLEKNTIHKSAGTISVWNKFAISHNVDGTVQADIAQEFSSAIKWQAYSYQHPPGAPCFSSPSIVWEQSIVEGHPTHPMHKTRWFLPPLPDYAPGQYDLLHPRLRFVSVPRDNLKITHDFEGLTLPVLKAASANAGKELVVREGRVVIPIHELQVVHIEHKFPDAQIYPEEYSLPILAQQSLRSVVIPDAYRGLHLKLGVGVKLTSAVRTISPESAYLGPRFSSQVVPVLTMDRNILTVARELASVVHSNPNGEIAKHCAAIVRECHEDGSEDRGERLIVCTSLVESGHRGEDGHLPAVVRVFDLDTESKRLDWLEKFVSLFLQAFLPPMLQNGVAFECHPQNCVARFDLKTKELKGFIIRDFGGLRVHTETLKATTGVDFDFMEGHSIIAHTLDDVYTRMYHTIIHNHFQQLIRVLGLHYNGLGWKIVREQLQKNIPKDHPLHDAWMSPDRKTLPGKCFMRMRMSSMYRFHLHGPFPNLIHYKGSEVEST</sequence>
<dbReference type="GO" id="GO:0019290">
    <property type="term" value="P:siderophore biosynthetic process"/>
    <property type="evidence" value="ECO:0007669"/>
    <property type="project" value="InterPro"/>
</dbReference>
<evidence type="ECO:0000259" key="1">
    <source>
        <dbReference type="Pfam" id="PF04183"/>
    </source>
</evidence>
<evidence type="ECO:0000313" key="4">
    <source>
        <dbReference type="Proteomes" id="UP000053424"/>
    </source>
</evidence>